<dbReference type="OrthoDB" id="545219at2759"/>
<reference evidence="1" key="1">
    <citation type="submission" date="2022-04" db="EMBL/GenBank/DDBJ databases">
        <title>Carnegiea gigantea Genome sequencing and assembly v2.</title>
        <authorList>
            <person name="Copetti D."/>
            <person name="Sanderson M.J."/>
            <person name="Burquez A."/>
            <person name="Wojciechowski M.F."/>
        </authorList>
    </citation>
    <scope>NUCLEOTIDE SEQUENCE</scope>
    <source>
        <strain evidence="1">SGP5-SGP5p</strain>
        <tissue evidence="1">Aerial part</tissue>
    </source>
</reference>
<dbReference type="EMBL" id="JAKOGI010000106">
    <property type="protein sequence ID" value="KAJ8444112.1"/>
    <property type="molecule type" value="Genomic_DNA"/>
</dbReference>
<dbReference type="Gene3D" id="1.10.150.240">
    <property type="entry name" value="Putative phosphatase, domain 2"/>
    <property type="match status" value="1"/>
</dbReference>
<protein>
    <submittedName>
        <fullName evidence="1">Uncharacterized protein</fullName>
    </submittedName>
</protein>
<evidence type="ECO:0000313" key="1">
    <source>
        <dbReference type="EMBL" id="KAJ8444112.1"/>
    </source>
</evidence>
<dbReference type="AlphaFoldDB" id="A0A9Q1KIY4"/>
<dbReference type="PANTHER" id="PTHR42896:SF3">
    <property type="entry name" value="PROTEIN, PUTATIVE, EXPRESSED-RELATED"/>
    <property type="match status" value="1"/>
</dbReference>
<dbReference type="InterPro" id="IPR023198">
    <property type="entry name" value="PGP-like_dom2"/>
</dbReference>
<dbReference type="GO" id="GO:0016787">
    <property type="term" value="F:hydrolase activity"/>
    <property type="evidence" value="ECO:0007669"/>
    <property type="project" value="InterPro"/>
</dbReference>
<comment type="caution">
    <text evidence="1">The sequence shown here is derived from an EMBL/GenBank/DDBJ whole genome shotgun (WGS) entry which is preliminary data.</text>
</comment>
<sequence>MDAIATATATATSAVCPPFFIHCPINGGLSPRTLRARYIWLSTSPCFPIYLSSFTLRRSNSYPRDRFFNGFDSRCNLPNSPEPSTSDQVAVFLEVDGVLIDAYLSGKRQAFNVAFQKLGLDCAKWTEPVYSDLFRCKITFYFLGRRVGTEVPTGGRAAKRTGPDYTTQMNWS</sequence>
<accession>A0A9Q1KIY4</accession>
<evidence type="ECO:0000313" key="2">
    <source>
        <dbReference type="Proteomes" id="UP001153076"/>
    </source>
</evidence>
<proteinExistence type="predicted"/>
<keyword evidence="2" id="KW-1185">Reference proteome</keyword>
<name>A0A9Q1KIY4_9CARY</name>
<gene>
    <name evidence="1" type="ORF">Cgig2_005793</name>
</gene>
<dbReference type="PANTHER" id="PTHR42896">
    <property type="entry name" value="XYLULOSE-1,5-BISPHOSPHATE (XUBP) PHOSPHATASE"/>
    <property type="match status" value="1"/>
</dbReference>
<organism evidence="1 2">
    <name type="scientific">Carnegiea gigantea</name>
    <dbReference type="NCBI Taxonomy" id="171969"/>
    <lineage>
        <taxon>Eukaryota</taxon>
        <taxon>Viridiplantae</taxon>
        <taxon>Streptophyta</taxon>
        <taxon>Embryophyta</taxon>
        <taxon>Tracheophyta</taxon>
        <taxon>Spermatophyta</taxon>
        <taxon>Magnoliopsida</taxon>
        <taxon>eudicotyledons</taxon>
        <taxon>Gunneridae</taxon>
        <taxon>Pentapetalae</taxon>
        <taxon>Caryophyllales</taxon>
        <taxon>Cactineae</taxon>
        <taxon>Cactaceae</taxon>
        <taxon>Cactoideae</taxon>
        <taxon>Echinocereeae</taxon>
        <taxon>Carnegiea</taxon>
    </lineage>
</organism>
<dbReference type="Proteomes" id="UP001153076">
    <property type="component" value="Unassembled WGS sequence"/>
</dbReference>
<dbReference type="InterPro" id="IPR044999">
    <property type="entry name" value="CbbY-like"/>
</dbReference>